<evidence type="ECO:0000256" key="4">
    <source>
        <dbReference type="ARBA" id="ARBA00022840"/>
    </source>
</evidence>
<reference evidence="11 12" key="1">
    <citation type="submission" date="2009-09" db="EMBL/GenBank/DDBJ databases">
        <authorList>
            <person name="Qin X."/>
            <person name="Bachman B."/>
            <person name="Battles P."/>
            <person name="Bell A."/>
            <person name="Bess C."/>
            <person name="Bickham C."/>
            <person name="Chaboub L."/>
            <person name="Chen D."/>
            <person name="Coyle M."/>
            <person name="Deiros D.R."/>
            <person name="Dinh H."/>
            <person name="Forbes L."/>
            <person name="Fowler G."/>
            <person name="Francisco L."/>
            <person name="Fu Q."/>
            <person name="Gubbala S."/>
            <person name="Hale W."/>
            <person name="Han Y."/>
            <person name="Hemphill L."/>
            <person name="Highlander S.K."/>
            <person name="Hirani K."/>
            <person name="Hogues M."/>
            <person name="Jackson L."/>
            <person name="Jakkamsetti A."/>
            <person name="Javaid M."/>
            <person name="Jiang H."/>
            <person name="Korchina V."/>
            <person name="Kovar C."/>
            <person name="Lara F."/>
            <person name="Lee S."/>
            <person name="Mata R."/>
            <person name="Mathew T."/>
            <person name="Moen C."/>
            <person name="Morales K."/>
            <person name="Munidasa M."/>
            <person name="Nazareth L."/>
            <person name="Ngo R."/>
            <person name="Nguyen L."/>
            <person name="Okwuonu G."/>
            <person name="Ongeri F."/>
            <person name="Patil S."/>
            <person name="Petrosino J."/>
            <person name="Pham C."/>
            <person name="Pham P."/>
            <person name="Pu L.-L."/>
            <person name="Puazo M."/>
            <person name="Raj R."/>
            <person name="Reid J."/>
            <person name="Rouhana J."/>
            <person name="Saada N."/>
            <person name="Shang Y."/>
            <person name="Simmons D."/>
            <person name="Thornton R."/>
            <person name="Warren J."/>
            <person name="Weissenberger G."/>
            <person name="Zhang J."/>
            <person name="Zhang L."/>
            <person name="Zhou C."/>
            <person name="Zhu D."/>
            <person name="Muzny D."/>
            <person name="Worley K."/>
            <person name="Gibbs R."/>
        </authorList>
    </citation>
    <scope>NUCLEOTIDE SEQUENCE [LARGE SCALE GENOMIC DNA]</scope>
    <source>
        <strain evidence="11 12">DSM 13335</strain>
    </source>
</reference>
<dbReference type="InterPro" id="IPR036634">
    <property type="entry name" value="PRD_sf"/>
</dbReference>
<evidence type="ECO:0000259" key="10">
    <source>
        <dbReference type="PROSITE" id="PS51372"/>
    </source>
</evidence>
<dbReference type="Gene3D" id="3.40.50.510">
    <property type="entry name" value="Phosphotransferase system, mannose-type IIA component"/>
    <property type="match status" value="1"/>
</dbReference>
<keyword evidence="7" id="KW-0804">Transcription</keyword>
<dbReference type="HOGENOM" id="CLU_014204_1_0_9"/>
<name>C8PAD3_9LACO</name>
<evidence type="ECO:0000259" key="8">
    <source>
        <dbReference type="PROSITE" id="PS50045"/>
    </source>
</evidence>
<dbReference type="GO" id="GO:0003677">
    <property type="term" value="F:DNA binding"/>
    <property type="evidence" value="ECO:0007669"/>
    <property type="project" value="UniProtKB-KW"/>
</dbReference>
<organism evidence="11 12">
    <name type="scientific">Lactobacillus iners DSM 13335</name>
    <dbReference type="NCBI Taxonomy" id="525328"/>
    <lineage>
        <taxon>Bacteria</taxon>
        <taxon>Bacillati</taxon>
        <taxon>Bacillota</taxon>
        <taxon>Bacilli</taxon>
        <taxon>Lactobacillales</taxon>
        <taxon>Lactobacillaceae</taxon>
        <taxon>Lactobacillus</taxon>
    </lineage>
</organism>
<dbReference type="Proteomes" id="UP000004115">
    <property type="component" value="Unassembled WGS sequence"/>
</dbReference>
<feature type="domain" description="Sigma-54 factor interaction" evidence="8">
    <location>
        <begin position="82"/>
        <end position="316"/>
    </location>
</feature>
<dbReference type="Gene3D" id="1.10.1790.10">
    <property type="entry name" value="PRD domain"/>
    <property type="match status" value="1"/>
</dbReference>
<dbReference type="AlphaFoldDB" id="C8PAD3"/>
<evidence type="ECO:0000256" key="5">
    <source>
        <dbReference type="ARBA" id="ARBA00023015"/>
    </source>
</evidence>
<dbReference type="InterPro" id="IPR004701">
    <property type="entry name" value="PTS_EIIA_man-typ"/>
</dbReference>
<dbReference type="Pfam" id="PF00158">
    <property type="entry name" value="Sigma54_activat"/>
    <property type="match status" value="1"/>
</dbReference>
<keyword evidence="6" id="KW-0238">DNA-binding</keyword>
<comment type="caution">
    <text evidence="11">The sequence shown here is derived from an EMBL/GenBank/DDBJ whole genome shotgun (WGS) entry which is preliminary data.</text>
</comment>
<dbReference type="InterPro" id="IPR027417">
    <property type="entry name" value="P-loop_NTPase"/>
</dbReference>
<keyword evidence="4" id="KW-0067">ATP-binding</keyword>
<dbReference type="SUPFAM" id="SSF63520">
    <property type="entry name" value="PTS-regulatory domain, PRD"/>
    <property type="match status" value="1"/>
</dbReference>
<dbReference type="CDD" id="cd00009">
    <property type="entry name" value="AAA"/>
    <property type="match status" value="1"/>
</dbReference>
<evidence type="ECO:0000256" key="6">
    <source>
        <dbReference type="ARBA" id="ARBA00023125"/>
    </source>
</evidence>
<dbReference type="Gene3D" id="3.40.50.300">
    <property type="entry name" value="P-loop containing nucleotide triphosphate hydrolases"/>
    <property type="match status" value="1"/>
</dbReference>
<dbReference type="EMBL" id="ACLN01000003">
    <property type="protein sequence ID" value="EEW52422.1"/>
    <property type="molecule type" value="Genomic_DNA"/>
</dbReference>
<evidence type="ECO:0000256" key="2">
    <source>
        <dbReference type="ARBA" id="ARBA00022679"/>
    </source>
</evidence>
<dbReference type="GO" id="GO:0016020">
    <property type="term" value="C:membrane"/>
    <property type="evidence" value="ECO:0007669"/>
    <property type="project" value="InterPro"/>
</dbReference>
<dbReference type="Pfam" id="PF00874">
    <property type="entry name" value="PRD"/>
    <property type="match status" value="1"/>
</dbReference>
<dbReference type="GO" id="GO:0016740">
    <property type="term" value="F:transferase activity"/>
    <property type="evidence" value="ECO:0007669"/>
    <property type="project" value="UniProtKB-KW"/>
</dbReference>
<dbReference type="PROSITE" id="PS50045">
    <property type="entry name" value="SIGMA54_INTERACT_4"/>
    <property type="match status" value="1"/>
</dbReference>
<feature type="domain" description="PTS EIIA type-4" evidence="9">
    <location>
        <begin position="507"/>
        <end position="636"/>
    </location>
</feature>
<dbReference type="InterPro" id="IPR036388">
    <property type="entry name" value="WH-like_DNA-bd_sf"/>
</dbReference>
<evidence type="ECO:0000256" key="3">
    <source>
        <dbReference type="ARBA" id="ARBA00022741"/>
    </source>
</evidence>
<dbReference type="Gene3D" id="1.10.10.10">
    <property type="entry name" value="Winged helix-like DNA-binding domain superfamily/Winged helix DNA-binding domain"/>
    <property type="match status" value="1"/>
</dbReference>
<accession>C8PAD3</accession>
<dbReference type="InterPro" id="IPR011608">
    <property type="entry name" value="PRD"/>
</dbReference>
<dbReference type="PANTHER" id="PTHR32071:SF38">
    <property type="entry name" value="PSP OPERON TRANSCRIPTIONAL ACTIVATOR"/>
    <property type="match status" value="1"/>
</dbReference>
<dbReference type="InterPro" id="IPR036390">
    <property type="entry name" value="WH_DNA-bd_sf"/>
</dbReference>
<dbReference type="Pfam" id="PF04703">
    <property type="entry name" value="FaeA"/>
    <property type="match status" value="1"/>
</dbReference>
<keyword evidence="12" id="KW-1185">Reference proteome</keyword>
<dbReference type="GO" id="GO:0006355">
    <property type="term" value="P:regulation of DNA-templated transcription"/>
    <property type="evidence" value="ECO:0007669"/>
    <property type="project" value="InterPro"/>
</dbReference>
<gene>
    <name evidence="11" type="ORF">HMPREF0520_0053</name>
</gene>
<evidence type="ECO:0000313" key="11">
    <source>
        <dbReference type="EMBL" id="EEW52422.1"/>
    </source>
</evidence>
<dbReference type="PANTHER" id="PTHR32071">
    <property type="entry name" value="TRANSCRIPTIONAL REGULATORY PROTEIN"/>
    <property type="match status" value="1"/>
</dbReference>
<evidence type="ECO:0000259" key="9">
    <source>
        <dbReference type="PROSITE" id="PS51096"/>
    </source>
</evidence>
<dbReference type="SUPFAM" id="SSF53062">
    <property type="entry name" value="PTS system fructose IIA component-like"/>
    <property type="match status" value="1"/>
</dbReference>
<dbReference type="InterPro" id="IPR036662">
    <property type="entry name" value="PTS_EIIA_man-typ_sf"/>
</dbReference>
<dbReference type="GO" id="GO:0009401">
    <property type="term" value="P:phosphoenolpyruvate-dependent sugar phosphotransferase system"/>
    <property type="evidence" value="ECO:0007669"/>
    <property type="project" value="InterPro"/>
</dbReference>
<dbReference type="SUPFAM" id="SSF46785">
    <property type="entry name" value="Winged helix' DNA-binding domain"/>
    <property type="match status" value="1"/>
</dbReference>
<keyword evidence="3" id="KW-0547">Nucleotide-binding</keyword>
<dbReference type="InterPro" id="IPR006793">
    <property type="entry name" value="FaeA"/>
</dbReference>
<sequence length="860" mass="98247">MSKNGVHMDDAKDKVVSYLNHVSKSMTTVEIANSLNLSRSVISNYLNTLFKENRIKKISGRPIRWSKNCADVSERTSSFCNFIGYDGSMKHVIEQVSAAVAYPPNGLNILITGNSGVGKSFLAKKIYEYAKEIKIIRSNSPYFVLNCADYANNPELVSSMLFGYVKGAYTGADSSHNGLLLQANGGYLFLDEVHRLSSENQEKLFSFIDNGLFYQIGDNSHPIKSNVRLIMATTERPTDTLLTTFLRRIPIHVTIPDFLKRSIDERLTLLRYIIYQEAVKLNKKIYVNNQVVSALVQTNNRGNIGYLKNLIQIACSIAYKKQHGLDQIDLSMDSLLIDKLPNFEDYGDLLIDGQAAFIFNEKNSLKNAKFAQLMTEFHKLTVDFSSDNVQKVKSSIRKINQLLENSCQKTGLYYRHQELFKKIIEQQFGLNKTSYLEPLMFLFYEAKFCIDNHDLEPLYHHINISFSRSLHVAVCFYKNIDIEDKVKQSLIIVLAMLLSDHVDENITIRGLMIAHGKNTATSIQTVVNSLCGNYLFDAIDMPINVGVSSIIQEANALIDTFNTTKGFILMVDMGSLSQLYSEISSHINGDLLVVNNLTTITALDLALKMQQKMTFQEITNRVDQGYHIDTQYFEGVSQNINILVSCVSGLGIAEKISELFQTLMPDNIQIVPVDYSTLKYKIMNCDWNYFKQTILVLTTVDIDDKIPFDQMNIYDLLDATGERKLNKCLSQYLSQDKLKKLNQKLLRFFSKEGISEKLSFLNPDVILKEVEDVNSKYEDFYHLKLDGKIKLNLYLHIALMIERLIVHNTKDISIQAISNEEKDFFKITKSIFQPLEMKYNIHIPNYELSLLYELFRQFIK</sequence>
<proteinExistence type="predicted"/>
<dbReference type="InterPro" id="IPR003593">
    <property type="entry name" value="AAA+_ATPase"/>
</dbReference>
<evidence type="ECO:0000256" key="7">
    <source>
        <dbReference type="ARBA" id="ARBA00023163"/>
    </source>
</evidence>
<dbReference type="GO" id="GO:0005524">
    <property type="term" value="F:ATP binding"/>
    <property type="evidence" value="ECO:0007669"/>
    <property type="project" value="UniProtKB-KW"/>
</dbReference>
<dbReference type="PROSITE" id="PS51372">
    <property type="entry name" value="PRD_2"/>
    <property type="match status" value="1"/>
</dbReference>
<keyword evidence="2" id="KW-0808">Transferase</keyword>
<dbReference type="SMART" id="SM00382">
    <property type="entry name" value="AAA"/>
    <property type="match status" value="1"/>
</dbReference>
<dbReference type="PROSITE" id="PS51096">
    <property type="entry name" value="PTS_EIIA_TYPE_4"/>
    <property type="match status" value="1"/>
</dbReference>
<dbReference type="PATRIC" id="fig|525328.13.peg.147"/>
<dbReference type="SUPFAM" id="SSF52540">
    <property type="entry name" value="P-loop containing nucleoside triphosphate hydrolases"/>
    <property type="match status" value="1"/>
</dbReference>
<protein>
    <recommendedName>
        <fullName evidence="1">DNA translocase FtsK</fullName>
    </recommendedName>
</protein>
<feature type="domain" description="PRD" evidence="10">
    <location>
        <begin position="761"/>
        <end position="860"/>
    </location>
</feature>
<evidence type="ECO:0000313" key="12">
    <source>
        <dbReference type="Proteomes" id="UP000004115"/>
    </source>
</evidence>
<dbReference type="InterPro" id="IPR002078">
    <property type="entry name" value="Sigma_54_int"/>
</dbReference>
<keyword evidence="5" id="KW-0805">Transcription regulation</keyword>
<evidence type="ECO:0000256" key="1">
    <source>
        <dbReference type="ARBA" id="ARBA00020887"/>
    </source>
</evidence>